<proteinExistence type="predicted"/>
<keyword evidence="4" id="KW-1185">Reference proteome</keyword>
<feature type="domain" description="Disease resistance protein At4g27190-like leucine-rich repeats" evidence="2">
    <location>
        <begin position="537"/>
        <end position="684"/>
    </location>
</feature>
<evidence type="ECO:0000313" key="3">
    <source>
        <dbReference type="EMBL" id="KAF7845532.1"/>
    </source>
</evidence>
<dbReference type="Proteomes" id="UP000634136">
    <property type="component" value="Unassembled WGS sequence"/>
</dbReference>
<dbReference type="OrthoDB" id="1430766at2759"/>
<dbReference type="InterPro" id="IPR032675">
    <property type="entry name" value="LRR_dom_sf"/>
</dbReference>
<name>A0A834XI30_9FABA</name>
<evidence type="ECO:0000313" key="4">
    <source>
        <dbReference type="Proteomes" id="UP000634136"/>
    </source>
</evidence>
<keyword evidence="1" id="KW-0611">Plant defense</keyword>
<dbReference type="InterPro" id="IPR057135">
    <property type="entry name" value="At4g27190-like_LRR"/>
</dbReference>
<gene>
    <name evidence="3" type="ORF">G2W53_002437</name>
</gene>
<dbReference type="PANTHER" id="PTHR33463">
    <property type="entry name" value="NB-ARC DOMAIN-CONTAINING PROTEIN-RELATED"/>
    <property type="match status" value="1"/>
</dbReference>
<dbReference type="SUPFAM" id="SSF52058">
    <property type="entry name" value="L domain-like"/>
    <property type="match status" value="1"/>
</dbReference>
<dbReference type="Gene3D" id="3.80.10.10">
    <property type="entry name" value="Ribonuclease Inhibitor"/>
    <property type="match status" value="3"/>
</dbReference>
<sequence>MLRTNTIRETAATNAIAFPETSTMVFENLPNFATFGSGGLTVNWPSLEDVTVKNCPKINKFGLGNVDVSQLKFVDVQHPGKEQVDTEIIVADYFKLSDKFSSIEEYQITDSEELNKVLTMKLKPSHFTNLKKFEGKNCDERLNDFISILLERSERLEQLAVGECKLLKYLFNLNDPISAPDGRRKFNNLPNLKTIKLSDLPQLNRIWTKDPTEIFGLGNLETIEVMKCSSLTSLISASAAVKLKKLKVLKLHSCEKIVEVVAMENQGMETQKKVIEFQSLSNLELMGLSNLIKFHRGNCGLEFPHLNSLKITNCPQMVAFTTGFASAEEASTADEKSFTLLSELELDGCGKLRYVIPSDILPRFQNFKKLTVSNCDSLEEVFAFHGELSPGVTMLSQLNELVLTQLYNLVHVINTKFGNARFFESLKILRVEYCKSLKQLYLPFLAGSLKLTEIKISDCETLKEITMTKDILFPELNSIVLANLPNLSAFSPGTSELPSLESLKVVNCPALKIFVSKDLPSTSNNCFFNSELLQKLKILNIENQKGVEKLWHKNLPSESFCELEELILMESNDLLNVIQSSMLMRYEKLKKMTVQGCKELKEVFELENVITENKNEEILPHITELILNNLPNLEHFWNKEPQVSAFKNLESLQIIDCDSLERLFSLSTAKHLGNLKLLKLYGCKNMKEVLYNVDDSGSSQNEDIFFPEVECLILKDLPSLESFCAHSCNFEWPKLQAVRVSEVPKMMKFSEGNQITPKLNAVYVTFIKKCWQGNLNESIVYLWNQHKHYTEFSYESAH</sequence>
<protein>
    <submittedName>
        <fullName evidence="3">Disease resistance protein RPS2</fullName>
    </submittedName>
</protein>
<dbReference type="AlphaFoldDB" id="A0A834XI30"/>
<comment type="caution">
    <text evidence="3">The sequence shown here is derived from an EMBL/GenBank/DDBJ whole genome shotgun (WGS) entry which is preliminary data.</text>
</comment>
<reference evidence="3" key="1">
    <citation type="submission" date="2020-09" db="EMBL/GenBank/DDBJ databases">
        <title>Genome-Enabled Discovery of Anthraquinone Biosynthesis in Senna tora.</title>
        <authorList>
            <person name="Kang S.-H."/>
            <person name="Pandey R.P."/>
            <person name="Lee C.-M."/>
            <person name="Sim J.-S."/>
            <person name="Jeong J.-T."/>
            <person name="Choi B.-S."/>
            <person name="Jung M."/>
            <person name="Ginzburg D."/>
            <person name="Zhao K."/>
            <person name="Won S.Y."/>
            <person name="Oh T.-J."/>
            <person name="Yu Y."/>
            <person name="Kim N.-H."/>
            <person name="Lee O.R."/>
            <person name="Lee T.-H."/>
            <person name="Bashyal P."/>
            <person name="Kim T.-S."/>
            <person name="Lee W.-H."/>
            <person name="Kawkins C."/>
            <person name="Kim C.-K."/>
            <person name="Kim J.S."/>
            <person name="Ahn B.O."/>
            <person name="Rhee S.Y."/>
            <person name="Sohng J.K."/>
        </authorList>
    </citation>
    <scope>NUCLEOTIDE SEQUENCE</scope>
    <source>
        <tissue evidence="3">Leaf</tissue>
    </source>
</reference>
<evidence type="ECO:0000256" key="1">
    <source>
        <dbReference type="ARBA" id="ARBA00022821"/>
    </source>
</evidence>
<dbReference type="SUPFAM" id="SSF52047">
    <property type="entry name" value="RNI-like"/>
    <property type="match status" value="1"/>
</dbReference>
<dbReference type="InterPro" id="IPR050905">
    <property type="entry name" value="Plant_NBS-LRR"/>
</dbReference>
<accession>A0A834XI30</accession>
<dbReference type="EMBL" id="JAAIUW010000001">
    <property type="protein sequence ID" value="KAF7845532.1"/>
    <property type="molecule type" value="Genomic_DNA"/>
</dbReference>
<dbReference type="PANTHER" id="PTHR33463:SF204">
    <property type="entry name" value="NB-ARC DOMAIN-CONTAINING PROTEIN"/>
    <property type="match status" value="1"/>
</dbReference>
<feature type="domain" description="Disease resistance protein At4g27190-like leucine-rich repeats" evidence="2">
    <location>
        <begin position="104"/>
        <end position="255"/>
    </location>
</feature>
<dbReference type="Pfam" id="PF23247">
    <property type="entry name" value="LRR_RPS2"/>
    <property type="match status" value="3"/>
</dbReference>
<evidence type="ECO:0000259" key="2">
    <source>
        <dbReference type="Pfam" id="PF23247"/>
    </source>
</evidence>
<organism evidence="3 4">
    <name type="scientific">Senna tora</name>
    <dbReference type="NCBI Taxonomy" id="362788"/>
    <lineage>
        <taxon>Eukaryota</taxon>
        <taxon>Viridiplantae</taxon>
        <taxon>Streptophyta</taxon>
        <taxon>Embryophyta</taxon>
        <taxon>Tracheophyta</taxon>
        <taxon>Spermatophyta</taxon>
        <taxon>Magnoliopsida</taxon>
        <taxon>eudicotyledons</taxon>
        <taxon>Gunneridae</taxon>
        <taxon>Pentapetalae</taxon>
        <taxon>rosids</taxon>
        <taxon>fabids</taxon>
        <taxon>Fabales</taxon>
        <taxon>Fabaceae</taxon>
        <taxon>Caesalpinioideae</taxon>
        <taxon>Cassia clade</taxon>
        <taxon>Senna</taxon>
    </lineage>
</organism>
<feature type="domain" description="Disease resistance protein At4g27190-like leucine-rich repeats" evidence="2">
    <location>
        <begin position="333"/>
        <end position="460"/>
    </location>
</feature>